<dbReference type="InterPro" id="IPR043502">
    <property type="entry name" value="DNA/RNA_pol_sf"/>
</dbReference>
<reference evidence="3" key="1">
    <citation type="submission" date="2019-05" db="EMBL/GenBank/DDBJ databases">
        <title>Metatranscriptomic reconstruction reveals RNA viruses with the potential to shape carbon cycling in soil.</title>
        <authorList>
            <person name="Starr E.P."/>
            <person name="Nuccio E."/>
            <person name="Pett-Ridge J."/>
            <person name="Banfield J.F."/>
            <person name="Firestone M.K."/>
        </authorList>
    </citation>
    <scope>NUCLEOTIDE SEQUENCE</scope>
    <source>
        <strain evidence="3">H1_Rhizo_Litter_3_3738</strain>
    </source>
</reference>
<gene>
    <name evidence="3" type="ORF">H1RhizoLitter33738_000001</name>
</gene>
<name>A0A514DB05_9VIRU</name>
<accession>A0A514DB05</accession>
<sequence>MNASISKAPDHPSLRVERLLGKKPKRVKKPTDIIAMRPPVEFVVHNHCINTLERAAKERLLYVSDGKGGFVEPPKPASQTFFNSYCRKFSEEFSKHVTYTAPLTKTEFLGAYDGRRRTLYEKAFESLKNRPLSIVDSFVSFFLKTEKVNRTAKPDPAPRGISPRTPRYHVSLGPYIKKIEHIVYKIIAVMFGAPTVFKGLNASARGKQLLAHWNHFDDPVAIGLDASRFDQHVSLECLVWEHSIYKLFFRKDKYLERLLKWQLHNTGYGYEVDGKLKFELNQGVVTSANLKVSGQLTSMAILI</sequence>
<keyword evidence="1" id="KW-0808">Transferase</keyword>
<evidence type="ECO:0000256" key="2">
    <source>
        <dbReference type="ARBA" id="ARBA00022695"/>
    </source>
</evidence>
<organism evidence="3">
    <name type="scientific">Riboviria sp</name>
    <dbReference type="NCBI Taxonomy" id="2585031"/>
    <lineage>
        <taxon>Viruses</taxon>
        <taxon>Riboviria</taxon>
    </lineage>
</organism>
<dbReference type="GO" id="GO:0003968">
    <property type="term" value="F:RNA-directed RNA polymerase activity"/>
    <property type="evidence" value="ECO:0007669"/>
    <property type="project" value="UniProtKB-KW"/>
</dbReference>
<dbReference type="EMBL" id="MN035787">
    <property type="protein sequence ID" value="QDH90790.1"/>
    <property type="molecule type" value="Genomic_DNA"/>
</dbReference>
<proteinExistence type="predicted"/>
<protein>
    <submittedName>
        <fullName evidence="3">RNA-dependent RNA polymerase</fullName>
    </submittedName>
</protein>
<evidence type="ECO:0000256" key="1">
    <source>
        <dbReference type="ARBA" id="ARBA00022679"/>
    </source>
</evidence>
<dbReference type="SUPFAM" id="SSF56672">
    <property type="entry name" value="DNA/RNA polymerases"/>
    <property type="match status" value="1"/>
</dbReference>
<evidence type="ECO:0000313" key="3">
    <source>
        <dbReference type="EMBL" id="QDH90790.1"/>
    </source>
</evidence>
<dbReference type="GO" id="GO:0039694">
    <property type="term" value="P:viral RNA genome replication"/>
    <property type="evidence" value="ECO:0007669"/>
    <property type="project" value="InterPro"/>
</dbReference>
<keyword evidence="3" id="KW-0696">RNA-directed RNA polymerase</keyword>
<dbReference type="Pfam" id="PF00998">
    <property type="entry name" value="RdRP_3"/>
    <property type="match status" value="1"/>
</dbReference>
<keyword evidence="2" id="KW-0548">Nucleotidyltransferase</keyword>
<dbReference type="InterPro" id="IPR002166">
    <property type="entry name" value="RNA_pol_HCV"/>
</dbReference>
<dbReference type="GO" id="GO:0003723">
    <property type="term" value="F:RNA binding"/>
    <property type="evidence" value="ECO:0007669"/>
    <property type="project" value="InterPro"/>
</dbReference>